<dbReference type="EMBL" id="MN739454">
    <property type="protein sequence ID" value="QHT05473.1"/>
    <property type="molecule type" value="Genomic_DNA"/>
</dbReference>
<name>A0A6C0CME6_9ZZZZ</name>
<sequence length="149" mass="17527">MEIHANVEYSNDGRYYTIKNQSQKVKYDKHFPVDWALYDTFIEPKIQKIQKTNHYVGSVYCGNCRRYGSYNGVFVQYCKNCVFQSKRPGCACILQNVMPKKIKKGEIYGFECDNRCCVFKTYLKDVNLCNIGIARKESNKKHKKKYLTN</sequence>
<reference evidence="1" key="1">
    <citation type="journal article" date="2020" name="Nature">
        <title>Giant virus diversity and host interactions through global metagenomics.</title>
        <authorList>
            <person name="Schulz F."/>
            <person name="Roux S."/>
            <person name="Paez-Espino D."/>
            <person name="Jungbluth S."/>
            <person name="Walsh D.A."/>
            <person name="Denef V.J."/>
            <person name="McMahon K.D."/>
            <person name="Konstantinidis K.T."/>
            <person name="Eloe-Fadrosh E.A."/>
            <person name="Kyrpides N.C."/>
            <person name="Woyke T."/>
        </authorList>
    </citation>
    <scope>NUCLEOTIDE SEQUENCE</scope>
    <source>
        <strain evidence="1">GVMAG-M-3300021375-17</strain>
    </source>
</reference>
<organism evidence="1">
    <name type="scientific">viral metagenome</name>
    <dbReference type="NCBI Taxonomy" id="1070528"/>
    <lineage>
        <taxon>unclassified sequences</taxon>
        <taxon>metagenomes</taxon>
        <taxon>organismal metagenomes</taxon>
    </lineage>
</organism>
<accession>A0A6C0CME6</accession>
<proteinExistence type="predicted"/>
<evidence type="ECO:0000313" key="1">
    <source>
        <dbReference type="EMBL" id="QHT05473.1"/>
    </source>
</evidence>
<protein>
    <submittedName>
        <fullName evidence="1">Uncharacterized protein</fullName>
    </submittedName>
</protein>
<dbReference type="AlphaFoldDB" id="A0A6C0CME6"/>